<protein>
    <submittedName>
        <fullName evidence="2">5-amino-6-(5-phosphoribosylamino)uracil reductase</fullName>
    </submittedName>
</protein>
<name>A0A2T4UIM8_9ACTN</name>
<dbReference type="InterPro" id="IPR002734">
    <property type="entry name" value="RibDG_C"/>
</dbReference>
<keyword evidence="3" id="KW-1185">Reference proteome</keyword>
<dbReference type="SUPFAM" id="SSF53597">
    <property type="entry name" value="Dihydrofolate reductase-like"/>
    <property type="match status" value="1"/>
</dbReference>
<dbReference type="RefSeq" id="WP_107567522.1">
    <property type="nucleotide sequence ID" value="NZ_PYYB01000001.1"/>
</dbReference>
<dbReference type="Proteomes" id="UP000240739">
    <property type="component" value="Unassembled WGS sequence"/>
</dbReference>
<dbReference type="PANTHER" id="PTHR38011:SF12">
    <property type="entry name" value="BIFUNCTIONAL DEAMINASE-REDUCTASE DOMAIN PROTEIN"/>
    <property type="match status" value="1"/>
</dbReference>
<dbReference type="EMBL" id="PYYB01000001">
    <property type="protein sequence ID" value="PTL59086.1"/>
    <property type="molecule type" value="Genomic_DNA"/>
</dbReference>
<dbReference type="InterPro" id="IPR050765">
    <property type="entry name" value="Riboflavin_Biosynth_HTPR"/>
</dbReference>
<sequence>MPLVKSHITVSLDGYCAGPDQSRDAPLGVGGEQLHRWMFPADDGEPHPVDAAVREEILAGVGAFVMGRNMFGGRSANGRWDPDWQGWWGDEPPYHGPVFVLTHVPREPLEMAGGTTFFFVTDGIEDAVAGARQAAGDRDVSVAGGASTVQQALNAGLLDELSVNLSPVLLGAGERLLDGLDGVGFEQVQSRASDLATHVRYRVVRD</sequence>
<organism evidence="2 3">
    <name type="scientific">Paraconexibacter algicola</name>
    <dbReference type="NCBI Taxonomy" id="2133960"/>
    <lineage>
        <taxon>Bacteria</taxon>
        <taxon>Bacillati</taxon>
        <taxon>Actinomycetota</taxon>
        <taxon>Thermoleophilia</taxon>
        <taxon>Solirubrobacterales</taxon>
        <taxon>Paraconexibacteraceae</taxon>
        <taxon>Paraconexibacter</taxon>
    </lineage>
</organism>
<feature type="domain" description="Bacterial bifunctional deaminase-reductase C-terminal" evidence="1">
    <location>
        <begin position="3"/>
        <end position="191"/>
    </location>
</feature>
<proteinExistence type="predicted"/>
<dbReference type="PANTHER" id="PTHR38011">
    <property type="entry name" value="DIHYDROFOLATE REDUCTASE FAMILY PROTEIN (AFU_ORTHOLOGUE AFUA_8G06820)"/>
    <property type="match status" value="1"/>
</dbReference>
<dbReference type="GO" id="GO:0008703">
    <property type="term" value="F:5-amino-6-(5-phosphoribosylamino)uracil reductase activity"/>
    <property type="evidence" value="ECO:0007669"/>
    <property type="project" value="InterPro"/>
</dbReference>
<evidence type="ECO:0000313" key="2">
    <source>
        <dbReference type="EMBL" id="PTL59086.1"/>
    </source>
</evidence>
<reference evidence="2 3" key="1">
    <citation type="submission" date="2018-03" db="EMBL/GenBank/DDBJ databases">
        <title>Aquarubrobacter algicola gen. nov., sp. nov., a novel actinobacterium isolated from shallow eutrophic lake during the end of cyanobacterial harmful algal blooms.</title>
        <authorList>
            <person name="Chun S.J."/>
        </authorList>
    </citation>
    <scope>NUCLEOTIDE SEQUENCE [LARGE SCALE GENOMIC DNA]</scope>
    <source>
        <strain evidence="2 3">Seoho-28</strain>
    </source>
</reference>
<dbReference type="Pfam" id="PF01872">
    <property type="entry name" value="RibD_C"/>
    <property type="match status" value="1"/>
</dbReference>
<dbReference type="InterPro" id="IPR024072">
    <property type="entry name" value="DHFR-like_dom_sf"/>
</dbReference>
<evidence type="ECO:0000313" key="3">
    <source>
        <dbReference type="Proteomes" id="UP000240739"/>
    </source>
</evidence>
<dbReference type="GO" id="GO:0009231">
    <property type="term" value="P:riboflavin biosynthetic process"/>
    <property type="evidence" value="ECO:0007669"/>
    <property type="project" value="InterPro"/>
</dbReference>
<evidence type="ECO:0000259" key="1">
    <source>
        <dbReference type="Pfam" id="PF01872"/>
    </source>
</evidence>
<dbReference type="Gene3D" id="3.40.430.10">
    <property type="entry name" value="Dihydrofolate Reductase, subunit A"/>
    <property type="match status" value="1"/>
</dbReference>
<accession>A0A2T4UIM8</accession>
<comment type="caution">
    <text evidence="2">The sequence shown here is derived from an EMBL/GenBank/DDBJ whole genome shotgun (WGS) entry which is preliminary data.</text>
</comment>
<dbReference type="OrthoDB" id="2313602at2"/>
<dbReference type="AlphaFoldDB" id="A0A2T4UIM8"/>
<gene>
    <name evidence="2" type="ORF">C7Y72_05210</name>
</gene>